<dbReference type="EMBL" id="BAAASX010000002">
    <property type="protein sequence ID" value="GAA2330857.1"/>
    <property type="molecule type" value="Genomic_DNA"/>
</dbReference>
<evidence type="ECO:0000313" key="2">
    <source>
        <dbReference type="Proteomes" id="UP001501584"/>
    </source>
</evidence>
<dbReference type="Proteomes" id="UP001501584">
    <property type="component" value="Unassembled WGS sequence"/>
</dbReference>
<evidence type="ECO:0008006" key="3">
    <source>
        <dbReference type="Google" id="ProtNLM"/>
    </source>
</evidence>
<accession>A0ABP5SGT4</accession>
<name>A0ABP5SGT4_9ACTN</name>
<protein>
    <recommendedName>
        <fullName evidence="3">Phosphotransferase enzyme family protein</fullName>
    </recommendedName>
</protein>
<proteinExistence type="predicted"/>
<dbReference type="InterPro" id="IPR011009">
    <property type="entry name" value="Kinase-like_dom_sf"/>
</dbReference>
<sequence>MGQNQPVLSDPLHSPIGTDFHSVTTLTHNTGNQATGGIWRVSGPGGDAILKHLTPNGGGHQHWAASDDPRHWNFWQREYLAYTSGFAAAYGREAGIAAPALLASGERPDGSRELWLEAVDGVHGRHWTAPMLADFAHRLGVVQALHRDSPEPPWLSHRFLRQYAGRRDFTGIPWDHPAAAAHWPDETRGGLRLIWERRDDLFTVAEHLPQTIGHLDVWPMNLVQREGEPVLLDWSFTGRGAIGEDVANLIADTFFDGLQPVERLAETEALVTDAYLAGLAEAGYTEPSSTRKAIAATGAAKYCWLAPAMLTRLAAEQPIASADYDAAGDAAVLERRRPIFDMLVRWARTALDT</sequence>
<reference evidence="2" key="1">
    <citation type="journal article" date="2019" name="Int. J. Syst. Evol. Microbiol.">
        <title>The Global Catalogue of Microorganisms (GCM) 10K type strain sequencing project: providing services to taxonomists for standard genome sequencing and annotation.</title>
        <authorList>
            <consortium name="The Broad Institute Genomics Platform"/>
            <consortium name="The Broad Institute Genome Sequencing Center for Infectious Disease"/>
            <person name="Wu L."/>
            <person name="Ma J."/>
        </authorList>
    </citation>
    <scope>NUCLEOTIDE SEQUENCE [LARGE SCALE GENOMIC DNA]</scope>
    <source>
        <strain evidence="2">JCM 6238</strain>
    </source>
</reference>
<dbReference type="Gene3D" id="3.90.1200.10">
    <property type="match status" value="1"/>
</dbReference>
<organism evidence="1 2">
    <name type="scientific">Glycomyces rutgersensis</name>
    <dbReference type="NCBI Taxonomy" id="58115"/>
    <lineage>
        <taxon>Bacteria</taxon>
        <taxon>Bacillati</taxon>
        <taxon>Actinomycetota</taxon>
        <taxon>Actinomycetes</taxon>
        <taxon>Glycomycetales</taxon>
        <taxon>Glycomycetaceae</taxon>
        <taxon>Glycomyces</taxon>
    </lineage>
</organism>
<keyword evidence="2" id="KW-1185">Reference proteome</keyword>
<gene>
    <name evidence="1" type="ORF">GCM10010403_23250</name>
</gene>
<comment type="caution">
    <text evidence="1">The sequence shown here is derived from an EMBL/GenBank/DDBJ whole genome shotgun (WGS) entry which is preliminary data.</text>
</comment>
<dbReference type="SUPFAM" id="SSF56112">
    <property type="entry name" value="Protein kinase-like (PK-like)"/>
    <property type="match status" value="1"/>
</dbReference>
<evidence type="ECO:0000313" key="1">
    <source>
        <dbReference type="EMBL" id="GAA2330857.1"/>
    </source>
</evidence>